<name>A0A415EWQ7_ENTCA</name>
<dbReference type="Pfam" id="PF13673">
    <property type="entry name" value="Acetyltransf_10"/>
    <property type="match status" value="1"/>
</dbReference>
<organism evidence="2 3">
    <name type="scientific">Enterococcus casseliflavus</name>
    <name type="common">Enterococcus flavescens</name>
    <dbReference type="NCBI Taxonomy" id="37734"/>
    <lineage>
        <taxon>Bacteria</taxon>
        <taxon>Bacillati</taxon>
        <taxon>Bacillota</taxon>
        <taxon>Bacilli</taxon>
        <taxon>Lactobacillales</taxon>
        <taxon>Enterococcaceae</taxon>
        <taxon>Enterococcus</taxon>
    </lineage>
</organism>
<keyword evidence="2" id="KW-0808">Transferase</keyword>
<dbReference type="PANTHER" id="PTHR43233:SF1">
    <property type="entry name" value="FAMILY N-ACETYLTRANSFERASE, PUTATIVE (AFU_ORTHOLOGUE AFUA_6G03350)-RELATED"/>
    <property type="match status" value="1"/>
</dbReference>
<dbReference type="Gene3D" id="3.40.630.30">
    <property type="match status" value="1"/>
</dbReference>
<gene>
    <name evidence="2" type="ORF">DW084_03595</name>
</gene>
<accession>A0A415EWQ7</accession>
<evidence type="ECO:0000259" key="1">
    <source>
        <dbReference type="PROSITE" id="PS51186"/>
    </source>
</evidence>
<evidence type="ECO:0000313" key="2">
    <source>
        <dbReference type="EMBL" id="RHK07749.1"/>
    </source>
</evidence>
<dbReference type="PANTHER" id="PTHR43233">
    <property type="entry name" value="FAMILY N-ACETYLTRANSFERASE, PUTATIVE (AFU_ORTHOLOGUE AFUA_6G03350)-RELATED"/>
    <property type="match status" value="1"/>
</dbReference>
<dbReference type="GO" id="GO:0016747">
    <property type="term" value="F:acyltransferase activity, transferring groups other than amino-acyl groups"/>
    <property type="evidence" value="ECO:0007669"/>
    <property type="project" value="InterPro"/>
</dbReference>
<dbReference type="SUPFAM" id="SSF55729">
    <property type="entry name" value="Acyl-CoA N-acyltransferases (Nat)"/>
    <property type="match status" value="1"/>
</dbReference>
<dbReference type="EMBL" id="QRMZ01000003">
    <property type="protein sequence ID" value="RHK07749.1"/>
    <property type="molecule type" value="Genomic_DNA"/>
</dbReference>
<evidence type="ECO:0000313" key="3">
    <source>
        <dbReference type="Proteomes" id="UP000286288"/>
    </source>
</evidence>
<dbReference type="InterPro" id="IPR053144">
    <property type="entry name" value="Acetyltransferase_Butenolide"/>
</dbReference>
<dbReference type="AlphaFoldDB" id="A0A415EWQ7"/>
<dbReference type="RefSeq" id="WP_015509792.1">
    <property type="nucleotide sequence ID" value="NZ_CABHBK010000004.1"/>
</dbReference>
<dbReference type="InterPro" id="IPR000182">
    <property type="entry name" value="GNAT_dom"/>
</dbReference>
<dbReference type="GeneID" id="15142309"/>
<proteinExistence type="predicted"/>
<protein>
    <submittedName>
        <fullName evidence="2">N-acetyltransferase</fullName>
    </submittedName>
</protein>
<dbReference type="PROSITE" id="PS51186">
    <property type="entry name" value="GNAT"/>
    <property type="match status" value="1"/>
</dbReference>
<sequence length="138" mass="15833">MTIIFKDQLPADSNQILALYKCVGWVAYTKEPERLLNGLAQSQVITAYVEEQLVGLIRCITDGQTILYIQDLLVAPAFQRQKIGQRLLKKMLARYPSIRQKVLITDNTEKTRRFYESCGFSSVETQQIAAFIYLPKNE</sequence>
<comment type="caution">
    <text evidence="2">The sequence shown here is derived from an EMBL/GenBank/DDBJ whole genome shotgun (WGS) entry which is preliminary data.</text>
</comment>
<dbReference type="Proteomes" id="UP000286288">
    <property type="component" value="Unassembled WGS sequence"/>
</dbReference>
<feature type="domain" description="N-acetyltransferase" evidence="1">
    <location>
        <begin position="3"/>
        <end position="138"/>
    </location>
</feature>
<dbReference type="InterPro" id="IPR016181">
    <property type="entry name" value="Acyl_CoA_acyltransferase"/>
</dbReference>
<dbReference type="CDD" id="cd04301">
    <property type="entry name" value="NAT_SF"/>
    <property type="match status" value="1"/>
</dbReference>
<reference evidence="2 3" key="1">
    <citation type="submission" date="2018-08" db="EMBL/GenBank/DDBJ databases">
        <title>A genome reference for cultivated species of the human gut microbiota.</title>
        <authorList>
            <person name="Zou Y."/>
            <person name="Xue W."/>
            <person name="Luo G."/>
        </authorList>
    </citation>
    <scope>NUCLEOTIDE SEQUENCE [LARGE SCALE GENOMIC DNA]</scope>
    <source>
        <strain evidence="2 3">AF48-16</strain>
    </source>
</reference>